<evidence type="ECO:0000313" key="1">
    <source>
        <dbReference type="EMBL" id="EXX78066.1"/>
    </source>
</evidence>
<comment type="caution">
    <text evidence="1">The sequence shown here is derived from an EMBL/GenBank/DDBJ whole genome shotgun (WGS) entry which is preliminary data.</text>
</comment>
<gene>
    <name evidence="1" type="ORF">RirG_018260</name>
</gene>
<organism evidence="1 2">
    <name type="scientific">Rhizophagus irregularis (strain DAOM 197198w)</name>
    <name type="common">Glomus intraradices</name>
    <dbReference type="NCBI Taxonomy" id="1432141"/>
    <lineage>
        <taxon>Eukaryota</taxon>
        <taxon>Fungi</taxon>
        <taxon>Fungi incertae sedis</taxon>
        <taxon>Mucoromycota</taxon>
        <taxon>Glomeromycotina</taxon>
        <taxon>Glomeromycetes</taxon>
        <taxon>Glomerales</taxon>
        <taxon>Glomeraceae</taxon>
        <taxon>Rhizophagus</taxon>
    </lineage>
</organism>
<name>A0A015LZA2_RHIIW</name>
<dbReference type="EMBL" id="JEMT01009698">
    <property type="protein sequence ID" value="EXX78066.1"/>
    <property type="molecule type" value="Genomic_DNA"/>
</dbReference>
<dbReference type="Proteomes" id="UP000022910">
    <property type="component" value="Unassembled WGS sequence"/>
</dbReference>
<keyword evidence="2" id="KW-1185">Reference proteome</keyword>
<evidence type="ECO:0000313" key="2">
    <source>
        <dbReference type="Proteomes" id="UP000022910"/>
    </source>
</evidence>
<proteinExistence type="predicted"/>
<dbReference type="HOGENOM" id="CLU_3107646_0_0_1"/>
<accession>A0A015LZA2</accession>
<dbReference type="AlphaFoldDB" id="A0A015LZA2"/>
<reference evidence="1 2" key="1">
    <citation type="submission" date="2014-02" db="EMBL/GenBank/DDBJ databases">
        <title>Single nucleus genome sequencing reveals high similarity among nuclei of an endomycorrhizal fungus.</title>
        <authorList>
            <person name="Lin K."/>
            <person name="Geurts R."/>
            <person name="Zhang Z."/>
            <person name="Limpens E."/>
            <person name="Saunders D.G."/>
            <person name="Mu D."/>
            <person name="Pang E."/>
            <person name="Cao H."/>
            <person name="Cha H."/>
            <person name="Lin T."/>
            <person name="Zhou Q."/>
            <person name="Shang Y."/>
            <person name="Li Y."/>
            <person name="Ivanov S."/>
            <person name="Sharma T."/>
            <person name="Velzen R.V."/>
            <person name="Ruijter N.D."/>
            <person name="Aanen D.K."/>
            <person name="Win J."/>
            <person name="Kamoun S."/>
            <person name="Bisseling T."/>
            <person name="Huang S."/>
        </authorList>
    </citation>
    <scope>NUCLEOTIDE SEQUENCE [LARGE SCALE GENOMIC DNA]</scope>
    <source>
        <strain evidence="2">DAOM197198w</strain>
    </source>
</reference>
<dbReference type="OrthoDB" id="2360113at2759"/>
<protein>
    <submittedName>
        <fullName evidence="1">Uncharacterized protein</fullName>
    </submittedName>
</protein>
<sequence length="51" mass="5834">MSATRYRKGVATVDADHRSRTEARAYDKDYINNNNITLNDVQSIEDLGLYV</sequence>